<dbReference type="Pfam" id="PF14516">
    <property type="entry name" value="AAA_35"/>
    <property type="match status" value="1"/>
</dbReference>
<comment type="caution">
    <text evidence="2">The sequence shown here is derived from an EMBL/GenBank/DDBJ whole genome shotgun (WGS) entry which is preliminary data.</text>
</comment>
<dbReference type="InterPro" id="IPR027417">
    <property type="entry name" value="P-loop_NTPase"/>
</dbReference>
<feature type="domain" description="Effector-associated" evidence="1">
    <location>
        <begin position="7"/>
        <end position="119"/>
    </location>
</feature>
<evidence type="ECO:0000313" key="3">
    <source>
        <dbReference type="Proteomes" id="UP000654482"/>
    </source>
</evidence>
<proteinExistence type="predicted"/>
<dbReference type="Pfam" id="PF19959">
    <property type="entry name" value="EAD4"/>
    <property type="match status" value="1"/>
</dbReference>
<evidence type="ECO:0000313" key="2">
    <source>
        <dbReference type="EMBL" id="MBE9117263.1"/>
    </source>
</evidence>
<accession>A0A8J7DXY8</accession>
<keyword evidence="3" id="KW-1185">Reference proteome</keyword>
<name>A0A8J7DXY8_9CYAN</name>
<dbReference type="Gene3D" id="3.40.50.300">
    <property type="entry name" value="P-loop containing nucleotide triphosphate hydrolases"/>
    <property type="match status" value="1"/>
</dbReference>
<dbReference type="Proteomes" id="UP000654482">
    <property type="component" value="Unassembled WGS sequence"/>
</dbReference>
<dbReference type="EMBL" id="JADEWZ010000022">
    <property type="protein sequence ID" value="MBE9117263.1"/>
    <property type="molecule type" value="Genomic_DNA"/>
</dbReference>
<dbReference type="AlphaFoldDB" id="A0A8J7DXY8"/>
<evidence type="ECO:0000259" key="1">
    <source>
        <dbReference type="Pfam" id="PF19959"/>
    </source>
</evidence>
<dbReference type="SUPFAM" id="SSF52540">
    <property type="entry name" value="P-loop containing nucleoside triphosphate hydrolases"/>
    <property type="match status" value="1"/>
</dbReference>
<dbReference type="InterPro" id="IPR045434">
    <property type="entry name" value="EAD4"/>
</dbReference>
<sequence length="502" mass="57736">MSGQYFGEKTKRKAVLLLEPLIDCANGEREKPHKALKDIYWGNRKYELVVKTVGLHPLELLVQRKLNQKQISETLYRLNDTVKILQFHNRFEREQQGEKWWAFSLFLWSDDKDKNIRKILDWKKKTTSQLEPQDPIQSVQSCSPSRGHDVSLADSQVELDSPFYIPRQEIESDCYQAILKPGSLVRLKGPQQIGKTSLVERLVLKARREKYRTAVLSFNLAELTATTGMLKWLCAAVNQELELPNNVATHWDDTFGPNQSATTYFEKHILKAIQQPLILVLDNIDVVFDKPELQDGFCRLLRSWNDLTKGINHRAAIWRRLSLILVHATDKYSSLDIHHSPLNVGKVFALPEFSEMEIAELAKRYPLANINSQEVKQYFGGHPYLVRSAFDYLHQQQVNLEYLLKIAPTEKSPFGNHLRGHLKALQQNPSLGLGFKEIVTSKEPVRVSSSETFKLQSMGLVKIEGDLCSPLCELYRQYFSLRLQEKSNSLVSLLNLLQLKIS</sequence>
<reference evidence="2" key="1">
    <citation type="submission" date="2020-10" db="EMBL/GenBank/DDBJ databases">
        <authorList>
            <person name="Castelo-Branco R."/>
            <person name="Eusebio N."/>
            <person name="Adriana R."/>
            <person name="Vieira A."/>
            <person name="Brugerolle De Fraissinette N."/>
            <person name="Rezende De Castro R."/>
            <person name="Schneider M.P."/>
            <person name="Vasconcelos V."/>
            <person name="Leao P.N."/>
        </authorList>
    </citation>
    <scope>NUCLEOTIDE SEQUENCE</scope>
    <source>
        <strain evidence="2">LEGE 07157</strain>
    </source>
</reference>
<protein>
    <submittedName>
        <fullName evidence="2">AAA-like domain-containing protein</fullName>
    </submittedName>
</protein>
<dbReference type="RefSeq" id="WP_194030351.1">
    <property type="nucleotide sequence ID" value="NZ_JADEWZ010000022.1"/>
</dbReference>
<gene>
    <name evidence="2" type="ORF">IQ249_15285</name>
</gene>
<organism evidence="2 3">
    <name type="scientific">Lusitaniella coriacea LEGE 07157</name>
    <dbReference type="NCBI Taxonomy" id="945747"/>
    <lineage>
        <taxon>Bacteria</taxon>
        <taxon>Bacillati</taxon>
        <taxon>Cyanobacteriota</taxon>
        <taxon>Cyanophyceae</taxon>
        <taxon>Spirulinales</taxon>
        <taxon>Lusitaniellaceae</taxon>
        <taxon>Lusitaniella</taxon>
    </lineage>
</organism>